<dbReference type="EMBL" id="JACHMO010000001">
    <property type="protein sequence ID" value="MBB5806786.1"/>
    <property type="molecule type" value="Genomic_DNA"/>
</dbReference>
<dbReference type="PROSITE" id="PS50987">
    <property type="entry name" value="HTH_ARSR_2"/>
    <property type="match status" value="1"/>
</dbReference>
<dbReference type="Gene3D" id="1.10.10.10">
    <property type="entry name" value="Winged helix-like DNA-binding domain superfamily/Winged helix DNA-binding domain"/>
    <property type="match status" value="1"/>
</dbReference>
<name>A0A7W9M468_9PSEU</name>
<dbReference type="NCBIfam" id="NF033788">
    <property type="entry name" value="HTH_metalloreg"/>
    <property type="match status" value="1"/>
</dbReference>
<dbReference type="Gene3D" id="3.30.530.20">
    <property type="match status" value="1"/>
</dbReference>
<dbReference type="Proteomes" id="UP000552097">
    <property type="component" value="Unassembled WGS sequence"/>
</dbReference>
<dbReference type="InterPro" id="IPR023393">
    <property type="entry name" value="START-like_dom_sf"/>
</dbReference>
<dbReference type="RefSeq" id="WP_184926624.1">
    <property type="nucleotide sequence ID" value="NZ_JACHMO010000001.1"/>
</dbReference>
<evidence type="ECO:0000256" key="1">
    <source>
        <dbReference type="ARBA" id="ARBA00006817"/>
    </source>
</evidence>
<evidence type="ECO:0000313" key="4">
    <source>
        <dbReference type="Proteomes" id="UP000552097"/>
    </source>
</evidence>
<dbReference type="PANTHER" id="PTHR38600:SF1">
    <property type="entry name" value="TRANSCRIPTIONAL REGULATORY PROTEIN"/>
    <property type="match status" value="1"/>
</dbReference>
<organism evidence="3 4">
    <name type="scientific">Saccharothrix ecbatanensis</name>
    <dbReference type="NCBI Taxonomy" id="1105145"/>
    <lineage>
        <taxon>Bacteria</taxon>
        <taxon>Bacillati</taxon>
        <taxon>Actinomycetota</taxon>
        <taxon>Actinomycetes</taxon>
        <taxon>Pseudonocardiales</taxon>
        <taxon>Pseudonocardiaceae</taxon>
        <taxon>Saccharothrix</taxon>
    </lineage>
</organism>
<evidence type="ECO:0000313" key="3">
    <source>
        <dbReference type="EMBL" id="MBB5806786.1"/>
    </source>
</evidence>
<dbReference type="SUPFAM" id="SSF55961">
    <property type="entry name" value="Bet v1-like"/>
    <property type="match status" value="1"/>
</dbReference>
<reference evidence="3 4" key="1">
    <citation type="submission" date="2020-08" db="EMBL/GenBank/DDBJ databases">
        <title>Sequencing the genomes of 1000 actinobacteria strains.</title>
        <authorList>
            <person name="Klenk H.-P."/>
        </authorList>
    </citation>
    <scope>NUCLEOTIDE SEQUENCE [LARGE SCALE GENOMIC DNA]</scope>
    <source>
        <strain evidence="3 4">DSM 45486</strain>
    </source>
</reference>
<sequence length="249" mass="27971">MDKVFKALADDTRRYLLDRLHEENGQTLGELCARVGMTRQSLTQHLGVLEAANLVTTVRRGREKLHYLNPVPLHEVQERWIDKFERPRLRLLSDVKRRAEEPVKPDFVYVTYIESTPERVWEALTDADVTAEYWGRRNISDWQVGSTWSHRRVDGSEVDDVVGEVVEADPPRRLVVTWADPAEPSATSTVTFRVEPHGAIVRLTVTHAGLAEAESAQAASGWAAVLSNLKSLLETGHVLPGIPWKAPVG</sequence>
<dbReference type="SUPFAM" id="SSF46785">
    <property type="entry name" value="Winged helix' DNA-binding domain"/>
    <property type="match status" value="1"/>
</dbReference>
<keyword evidence="4" id="KW-1185">Reference proteome</keyword>
<comment type="caution">
    <text evidence="3">The sequence shown here is derived from an EMBL/GenBank/DDBJ whole genome shotgun (WGS) entry which is preliminary data.</text>
</comment>
<evidence type="ECO:0000259" key="2">
    <source>
        <dbReference type="PROSITE" id="PS50987"/>
    </source>
</evidence>
<dbReference type="InterPro" id="IPR001845">
    <property type="entry name" value="HTH_ArsR_DNA-bd_dom"/>
</dbReference>
<dbReference type="PANTHER" id="PTHR38600">
    <property type="entry name" value="TRANSCRIPTIONAL REGULATORY PROTEIN"/>
    <property type="match status" value="1"/>
</dbReference>
<protein>
    <submittedName>
        <fullName evidence="3">Uncharacterized protein YndB with AHSA1/START domain</fullName>
    </submittedName>
</protein>
<comment type="similarity">
    <text evidence="1">Belongs to the AHA1 family.</text>
</comment>
<dbReference type="InterPro" id="IPR036388">
    <property type="entry name" value="WH-like_DNA-bd_sf"/>
</dbReference>
<dbReference type="CDD" id="cd08893">
    <property type="entry name" value="SRPBCC_CalC_Aha1-like_GntR-HTH"/>
    <property type="match status" value="1"/>
</dbReference>
<proteinExistence type="inferred from homology"/>
<dbReference type="InterPro" id="IPR013538">
    <property type="entry name" value="ASHA1/2-like_C"/>
</dbReference>
<accession>A0A7W9M468</accession>
<dbReference type="SMART" id="SM00418">
    <property type="entry name" value="HTH_ARSR"/>
    <property type="match status" value="1"/>
</dbReference>
<dbReference type="Pfam" id="PF12840">
    <property type="entry name" value="HTH_20"/>
    <property type="match status" value="1"/>
</dbReference>
<dbReference type="InterPro" id="IPR036390">
    <property type="entry name" value="WH_DNA-bd_sf"/>
</dbReference>
<dbReference type="CDD" id="cd00090">
    <property type="entry name" value="HTH_ARSR"/>
    <property type="match status" value="1"/>
</dbReference>
<dbReference type="AlphaFoldDB" id="A0A7W9M468"/>
<dbReference type="PRINTS" id="PR00778">
    <property type="entry name" value="HTHARSR"/>
</dbReference>
<gene>
    <name evidence="3" type="ORF">F4560_006554</name>
</gene>
<dbReference type="InterPro" id="IPR011991">
    <property type="entry name" value="ArsR-like_HTH"/>
</dbReference>
<feature type="domain" description="HTH arsR-type" evidence="2">
    <location>
        <begin position="1"/>
        <end position="88"/>
    </location>
</feature>
<dbReference type="Pfam" id="PF08327">
    <property type="entry name" value="AHSA1"/>
    <property type="match status" value="1"/>
</dbReference>
<dbReference type="GO" id="GO:0003700">
    <property type="term" value="F:DNA-binding transcription factor activity"/>
    <property type="evidence" value="ECO:0007669"/>
    <property type="project" value="InterPro"/>
</dbReference>